<dbReference type="AlphaFoldDB" id="A0A7S1Y3M1"/>
<organism evidence="1">
    <name type="scientific">Grammatophora oceanica</name>
    <dbReference type="NCBI Taxonomy" id="210454"/>
    <lineage>
        <taxon>Eukaryota</taxon>
        <taxon>Sar</taxon>
        <taxon>Stramenopiles</taxon>
        <taxon>Ochrophyta</taxon>
        <taxon>Bacillariophyta</taxon>
        <taxon>Fragilariophyceae</taxon>
        <taxon>Fragilariophycidae</taxon>
        <taxon>Rhabdonematales</taxon>
        <taxon>Grammatophoraceae</taxon>
        <taxon>Grammatophora</taxon>
    </lineage>
</organism>
<evidence type="ECO:0000313" key="1">
    <source>
        <dbReference type="EMBL" id="CAD9275429.1"/>
    </source>
</evidence>
<gene>
    <name evidence="1" type="ORF">GOCE00092_LOCUS4337</name>
</gene>
<protein>
    <submittedName>
        <fullName evidence="1">Uncharacterized protein</fullName>
    </submittedName>
</protein>
<proteinExistence type="predicted"/>
<accession>A0A7S1Y3M1</accession>
<name>A0A7S1Y3M1_9STRA</name>
<sequence>MTSPTQAKKSLPVSFLPLPTNLLNDHKPVHHTTHNSQIAKATMKLLLLILSIACAAVRANTKEGDEFEVIERILTQSSDCQSDYGPQTELIHMDVQVWTMKTPRELWCLVPDMDEIETVIQDKIHAEGLSGGIRDDLDNPVQFDAVVCKEQTAYTIVNRKLGGLRGEGSSGAQRQLQFGWPFNTGAGGGCYSCARENCDDDTNSDSGCRRRRELWDASEASEESFRKAKRAIEDRLVASIQGGIKQRVQCMQTVPTSSIHVSVDVRAVPLEEWGCSN</sequence>
<reference evidence="1" key="1">
    <citation type="submission" date="2021-01" db="EMBL/GenBank/DDBJ databases">
        <authorList>
            <person name="Corre E."/>
            <person name="Pelletier E."/>
            <person name="Niang G."/>
            <person name="Scheremetjew M."/>
            <person name="Finn R."/>
            <person name="Kale V."/>
            <person name="Holt S."/>
            <person name="Cochrane G."/>
            <person name="Meng A."/>
            <person name="Brown T."/>
            <person name="Cohen L."/>
        </authorList>
    </citation>
    <scope>NUCLEOTIDE SEQUENCE</scope>
    <source>
        <strain evidence="1">CCMP 410</strain>
    </source>
</reference>
<dbReference type="EMBL" id="HBGK01008362">
    <property type="protein sequence ID" value="CAD9275429.1"/>
    <property type="molecule type" value="Transcribed_RNA"/>
</dbReference>